<dbReference type="EMBL" id="CSAE01000360">
    <property type="protein sequence ID" value="COW16794.1"/>
    <property type="molecule type" value="Genomic_DNA"/>
</dbReference>
<evidence type="ECO:0000313" key="1">
    <source>
        <dbReference type="EMBL" id="COW16794.1"/>
    </source>
</evidence>
<evidence type="ECO:0000313" key="2">
    <source>
        <dbReference type="Proteomes" id="UP000038802"/>
    </source>
</evidence>
<protein>
    <submittedName>
        <fullName evidence="1">Uncharacterized protein</fullName>
    </submittedName>
</protein>
<dbReference type="Proteomes" id="UP000038802">
    <property type="component" value="Unassembled WGS sequence"/>
</dbReference>
<reference evidence="2" key="1">
    <citation type="submission" date="2015-03" db="EMBL/GenBank/DDBJ databases">
        <authorList>
            <consortium name="Pathogen Informatics"/>
        </authorList>
    </citation>
    <scope>NUCLEOTIDE SEQUENCE [LARGE SCALE GENOMIC DNA]</scope>
    <source>
        <strain evidence="2">K00500041</strain>
    </source>
</reference>
<organism evidence="1 2">
    <name type="scientific">Mycobacterium tuberculosis</name>
    <dbReference type="NCBI Taxonomy" id="1773"/>
    <lineage>
        <taxon>Bacteria</taxon>
        <taxon>Bacillati</taxon>
        <taxon>Actinomycetota</taxon>
        <taxon>Actinomycetes</taxon>
        <taxon>Mycobacteriales</taxon>
        <taxon>Mycobacteriaceae</taxon>
        <taxon>Mycobacterium</taxon>
        <taxon>Mycobacterium tuberculosis complex</taxon>
    </lineage>
</organism>
<dbReference type="AlphaFoldDB" id="A0A0U0RNF0"/>
<name>A0A0U0RNF0_MYCTX</name>
<sequence>MTTGVAACTPRRSGDRYRTYHAVSAQAVAIQKCSHEYIPCDPSGLKITITQVESPAMAAIARRAWANGAATASGQE</sequence>
<gene>
    <name evidence="1" type="ORF">ERS007703_02940</name>
</gene>
<accession>A0A0U0RNF0</accession>
<proteinExistence type="predicted"/>